<reference evidence="1 2" key="1">
    <citation type="submission" date="2018-03" db="EMBL/GenBank/DDBJ databases">
        <title>Genomic Encyclopedia of Type Strains, Phase III (KMG-III): the genomes of soil and plant-associated and newly described type strains.</title>
        <authorList>
            <person name="Whitman W."/>
        </authorList>
    </citation>
    <scope>NUCLEOTIDE SEQUENCE [LARGE SCALE GENOMIC DNA]</scope>
    <source>
        <strain evidence="1 2">CGMCC 4.7104</strain>
    </source>
</reference>
<comment type="caution">
    <text evidence="1">The sequence shown here is derived from an EMBL/GenBank/DDBJ whole genome shotgun (WGS) entry which is preliminary data.</text>
</comment>
<dbReference type="Proteomes" id="UP000238312">
    <property type="component" value="Unassembled WGS sequence"/>
</dbReference>
<dbReference type="RefSeq" id="WP_146178206.1">
    <property type="nucleotide sequence ID" value="NZ_PVNG01000007.1"/>
</dbReference>
<sequence length="793" mass="89126">MHSLFFGYSANPEVLRETLYRAASDSTTIPGVVSSVSWEELQVDGRLIINEVEAVIRQSTIGLFELTTLSSNVLYELGYAIAQEKRVVPLLDEQDKDARKRWKDFSLLSTTGWTGYRNADHLKARIASVVASPPVSLWEDLLKGIEVPVDETRVLYIPSLKEDDASRRLSRTLDRFGKFEIDTVAFDDYANSPLAWYTQAIYQAKYAIFHFTPSRAYLSDLANPRVALLAGIARGLGREIVLLMEENDETPIDYRDLAIKYRNAAHLETRMTKWMESLHAPTSTRTKPTKRAISIELAALRFGSPVAESDKVGLKRYFVETRDYRDILDGTAVIFTGKKGTGKTANMQFAAEALRSDARNLVCAMKPASYEIEGLLEVLQRIDSRHLSQYLIEGLWKYLLYTEIASRAVEEAEDRPAGIATGSPLDSLRNCLDEKHLGVSASLSSRLERLVGSLQELISTDTEIEQEQIEQARKKISAALYGTTLGELRSLIGQSLAARNRVAVLVDNLDKAWERGADLELMSRIILGLLTVVGRVVDEFHRENPRKASVNVTLTVFLRSDIFAFVRDRAREPDKIAVTEIEWRDRVLLARVIEDRFVAARDGKSPADELWTNYFTPTVRGLETRNYMLSRVQPRPRDLVFFANAAVERASNARHSVVSETDILDAERDYSQFAYEAILVEGVASSINLADVLIEFAGEESIIDSERLNSLVAEACASEAERNRAVDVLRKLGFLGVEVGEGEFDYGGTEGEIKRADVRRRKFEKSSDRSARYEVHPAYRSYLEITDAGEPMS</sequence>
<gene>
    <name evidence="1" type="ORF">B0I32_10730</name>
</gene>
<evidence type="ECO:0000313" key="1">
    <source>
        <dbReference type="EMBL" id="PRX65270.1"/>
    </source>
</evidence>
<organism evidence="1 2">
    <name type="scientific">Nonomuraea fuscirosea</name>
    <dbReference type="NCBI Taxonomy" id="1291556"/>
    <lineage>
        <taxon>Bacteria</taxon>
        <taxon>Bacillati</taxon>
        <taxon>Actinomycetota</taxon>
        <taxon>Actinomycetes</taxon>
        <taxon>Streptosporangiales</taxon>
        <taxon>Streptosporangiaceae</taxon>
        <taxon>Nonomuraea</taxon>
    </lineage>
</organism>
<dbReference type="NCBIfam" id="NF047389">
    <property type="entry name" value="ATPase_Sll1717"/>
    <property type="match status" value="1"/>
</dbReference>
<proteinExistence type="predicted"/>
<evidence type="ECO:0000313" key="2">
    <source>
        <dbReference type="Proteomes" id="UP000238312"/>
    </source>
</evidence>
<dbReference type="OrthoDB" id="9179688at2"/>
<name>A0A2T0N0G7_9ACTN</name>
<dbReference type="EMBL" id="PVNG01000007">
    <property type="protein sequence ID" value="PRX65270.1"/>
    <property type="molecule type" value="Genomic_DNA"/>
</dbReference>
<dbReference type="AlphaFoldDB" id="A0A2T0N0G7"/>
<accession>A0A2T0N0G7</accession>
<keyword evidence="2" id="KW-1185">Reference proteome</keyword>
<protein>
    <submittedName>
        <fullName evidence="1">Uncharacterized protein</fullName>
    </submittedName>
</protein>
<dbReference type="InterPro" id="IPR059206">
    <property type="entry name" value="Sll1717-like"/>
</dbReference>